<organism evidence="1">
    <name type="scientific">Rhizophora mucronata</name>
    <name type="common">Asiatic mangrove</name>
    <dbReference type="NCBI Taxonomy" id="61149"/>
    <lineage>
        <taxon>Eukaryota</taxon>
        <taxon>Viridiplantae</taxon>
        <taxon>Streptophyta</taxon>
        <taxon>Embryophyta</taxon>
        <taxon>Tracheophyta</taxon>
        <taxon>Spermatophyta</taxon>
        <taxon>Magnoliopsida</taxon>
        <taxon>eudicotyledons</taxon>
        <taxon>Gunneridae</taxon>
        <taxon>Pentapetalae</taxon>
        <taxon>rosids</taxon>
        <taxon>fabids</taxon>
        <taxon>Malpighiales</taxon>
        <taxon>Rhizophoraceae</taxon>
        <taxon>Rhizophora</taxon>
    </lineage>
</organism>
<evidence type="ECO:0000313" key="1">
    <source>
        <dbReference type="EMBL" id="MBX46801.1"/>
    </source>
</evidence>
<dbReference type="EMBL" id="GGEC01066317">
    <property type="protein sequence ID" value="MBX46801.1"/>
    <property type="molecule type" value="Transcribed_RNA"/>
</dbReference>
<accession>A0A2P2NWS9</accession>
<reference evidence="1" key="1">
    <citation type="submission" date="2018-02" db="EMBL/GenBank/DDBJ databases">
        <title>Rhizophora mucronata_Transcriptome.</title>
        <authorList>
            <person name="Meera S.P."/>
            <person name="Sreeshan A."/>
            <person name="Augustine A."/>
        </authorList>
    </citation>
    <scope>NUCLEOTIDE SEQUENCE</scope>
    <source>
        <tissue evidence="1">Leaf</tissue>
    </source>
</reference>
<name>A0A2P2NWS9_RHIMU</name>
<proteinExistence type="predicted"/>
<sequence length="14" mass="1472">MVPLCPGTSPILMI</sequence>
<protein>
    <submittedName>
        <fullName evidence="1">Uncharacterized protein</fullName>
    </submittedName>
</protein>